<evidence type="ECO:0000313" key="2">
    <source>
        <dbReference type="Proteomes" id="UP001264340"/>
    </source>
</evidence>
<gene>
    <name evidence="1" type="ORF">J2804_001825</name>
</gene>
<proteinExistence type="predicted"/>
<accession>A0ABU1LNW7</accession>
<reference evidence="1 2" key="1">
    <citation type="submission" date="2023-07" db="EMBL/GenBank/DDBJ databases">
        <title>Sorghum-associated microbial communities from plants grown in Nebraska, USA.</title>
        <authorList>
            <person name="Schachtman D."/>
        </authorList>
    </citation>
    <scope>NUCLEOTIDE SEQUENCE [LARGE SCALE GENOMIC DNA]</scope>
    <source>
        <strain evidence="1 2">DS1316</strain>
    </source>
</reference>
<evidence type="ECO:0000313" key="1">
    <source>
        <dbReference type="EMBL" id="MDR6408432.1"/>
    </source>
</evidence>
<name>A0ABU1LNW7_9BURK</name>
<dbReference type="EMBL" id="JAVDRP010000003">
    <property type="protein sequence ID" value="MDR6408432.1"/>
    <property type="molecule type" value="Genomic_DNA"/>
</dbReference>
<sequence>MRKRPRNRQPAPADKPLFHDNAVIIDLSWYGNNNAASGESLVGPVSGSGETRQMPAYGMGVNVINAGVPLLSHDYTHLYLRDVMGQRGLIVVGVGKAGERGFQMLYRFSDICDRLEQCGINVIFVYQKESARHVQDATSLFGARYRQRPCLFLDDDGKFFVGPPRPKSLRAIYLDREMKRLGAAEFALRDETWDALLQAFFAQAAAGSMH</sequence>
<dbReference type="Proteomes" id="UP001264340">
    <property type="component" value="Unassembled WGS sequence"/>
</dbReference>
<evidence type="ECO:0008006" key="3">
    <source>
        <dbReference type="Google" id="ProtNLM"/>
    </source>
</evidence>
<comment type="caution">
    <text evidence="1">The sequence shown here is derived from an EMBL/GenBank/DDBJ whole genome shotgun (WGS) entry which is preliminary data.</text>
</comment>
<protein>
    <recommendedName>
        <fullName evidence="3">Alkyl hydroperoxide reductase subunit C/ Thiol specific antioxidant domain-containing protein</fullName>
    </recommendedName>
</protein>
<organism evidence="1 2">
    <name type="scientific">Paraburkholderia terricola</name>
    <dbReference type="NCBI Taxonomy" id="169427"/>
    <lineage>
        <taxon>Bacteria</taxon>
        <taxon>Pseudomonadati</taxon>
        <taxon>Pseudomonadota</taxon>
        <taxon>Betaproteobacteria</taxon>
        <taxon>Burkholderiales</taxon>
        <taxon>Burkholderiaceae</taxon>
        <taxon>Paraburkholderia</taxon>
    </lineage>
</organism>
<keyword evidence="2" id="KW-1185">Reference proteome</keyword>